<comment type="caution">
    <text evidence="3">The sequence shown here is derived from an EMBL/GenBank/DDBJ whole genome shotgun (WGS) entry which is preliminary data.</text>
</comment>
<keyword evidence="1" id="KW-0472">Membrane</keyword>
<feature type="transmembrane region" description="Helical" evidence="1">
    <location>
        <begin position="32"/>
        <end position="50"/>
    </location>
</feature>
<accession>A0ABT0SAP6</accession>
<gene>
    <name evidence="3" type="ORF">LZ518_09695</name>
</gene>
<dbReference type="EMBL" id="JAMGBB010000001">
    <property type="protein sequence ID" value="MCL6741402.1"/>
    <property type="molecule type" value="Genomic_DNA"/>
</dbReference>
<evidence type="ECO:0000259" key="2">
    <source>
        <dbReference type="Pfam" id="PF01478"/>
    </source>
</evidence>
<evidence type="ECO:0000313" key="4">
    <source>
        <dbReference type="Proteomes" id="UP001165383"/>
    </source>
</evidence>
<keyword evidence="1" id="KW-1133">Transmembrane helix</keyword>
<evidence type="ECO:0000313" key="3">
    <source>
        <dbReference type="EMBL" id="MCL6741402.1"/>
    </source>
</evidence>
<feature type="transmembrane region" description="Helical" evidence="1">
    <location>
        <begin position="142"/>
        <end position="160"/>
    </location>
</feature>
<feature type="transmembrane region" description="Helical" evidence="1">
    <location>
        <begin position="100"/>
        <end position="121"/>
    </location>
</feature>
<sequence>MRLLVTAPDWLAGLLLLLLVLAAIEDGWRLRISDWISGLVAIGAFAALVLDGPVSGLWQNFLLFAAVLAVGTFMFGRGWMGGGDIKLLAASSLWFDLSDGWKAMVAIAIAGGIETLVIMAVRRLPWPDGARTKALLLKRRGPIPYGIAIALGVALMGWWLRVWNSPFIHF</sequence>
<keyword evidence="4" id="KW-1185">Reference proteome</keyword>
<dbReference type="RefSeq" id="WP_249915786.1">
    <property type="nucleotide sequence ID" value="NZ_JAMGBB010000001.1"/>
</dbReference>
<feature type="domain" description="Prepilin type IV endopeptidase peptidase" evidence="2">
    <location>
        <begin position="14"/>
        <end position="111"/>
    </location>
</feature>
<reference evidence="3" key="1">
    <citation type="submission" date="2022-05" db="EMBL/GenBank/DDBJ databases">
        <authorList>
            <person name="Jo J.-H."/>
            <person name="Im W.-T."/>
        </authorList>
    </citation>
    <scope>NUCLEOTIDE SEQUENCE</scope>
    <source>
        <strain evidence="3">RB56-2</strain>
    </source>
</reference>
<feature type="transmembrane region" description="Helical" evidence="1">
    <location>
        <begin position="62"/>
        <end position="80"/>
    </location>
</feature>
<protein>
    <submittedName>
        <fullName evidence="3">Peptidase</fullName>
    </submittedName>
</protein>
<keyword evidence="1" id="KW-0812">Transmembrane</keyword>
<dbReference type="Proteomes" id="UP001165383">
    <property type="component" value="Unassembled WGS sequence"/>
</dbReference>
<dbReference type="InterPro" id="IPR000045">
    <property type="entry name" value="Prepilin_IV_endopep_pep"/>
</dbReference>
<dbReference type="Pfam" id="PF01478">
    <property type="entry name" value="Peptidase_A24"/>
    <property type="match status" value="1"/>
</dbReference>
<dbReference type="Gene3D" id="1.20.120.1220">
    <property type="match status" value="1"/>
</dbReference>
<name>A0ABT0SAP6_9SPHN</name>
<organism evidence="3 4">
    <name type="scientific">Sphingomonas brevis</name>
    <dbReference type="NCBI Taxonomy" id="2908206"/>
    <lineage>
        <taxon>Bacteria</taxon>
        <taxon>Pseudomonadati</taxon>
        <taxon>Pseudomonadota</taxon>
        <taxon>Alphaproteobacteria</taxon>
        <taxon>Sphingomonadales</taxon>
        <taxon>Sphingomonadaceae</taxon>
        <taxon>Sphingomonas</taxon>
    </lineage>
</organism>
<proteinExistence type="predicted"/>
<evidence type="ECO:0000256" key="1">
    <source>
        <dbReference type="SAM" id="Phobius"/>
    </source>
</evidence>